<dbReference type="Proteomes" id="UP001162156">
    <property type="component" value="Unassembled WGS sequence"/>
</dbReference>
<keyword evidence="1" id="KW-1133">Transmembrane helix</keyword>
<accession>A0AAV8X2Y2</accession>
<sequence>GSNPVRIAAPPELAGMTLESRLVSYDWDNQFQSFQEATMKGSFKPLCWTAQSTLLPNTDKESHYPNISKPYVRNVVDQCNYRRYSTEGWPGGTPILELDGNHIEGAARSKVSRSSSPVVEESLGLSRFNSASSYTSSVLLVVSVFLVWFNRWKCVK</sequence>
<evidence type="ECO:0000313" key="2">
    <source>
        <dbReference type="EMBL" id="KAJ8932321.1"/>
    </source>
</evidence>
<comment type="caution">
    <text evidence="2">The sequence shown here is derived from an EMBL/GenBank/DDBJ whole genome shotgun (WGS) entry which is preliminary data.</text>
</comment>
<feature type="non-terminal residue" evidence="2">
    <location>
        <position position="1"/>
    </location>
</feature>
<reference evidence="2" key="1">
    <citation type="journal article" date="2023" name="Insect Mol. Biol.">
        <title>Genome sequencing provides insights into the evolution of gene families encoding plant cell wall-degrading enzymes in longhorned beetles.</title>
        <authorList>
            <person name="Shin N.R."/>
            <person name="Okamura Y."/>
            <person name="Kirsch R."/>
            <person name="Pauchet Y."/>
        </authorList>
    </citation>
    <scope>NUCLEOTIDE SEQUENCE</scope>
    <source>
        <strain evidence="2">RBIC_L_NR</strain>
    </source>
</reference>
<evidence type="ECO:0000313" key="3">
    <source>
        <dbReference type="Proteomes" id="UP001162156"/>
    </source>
</evidence>
<dbReference type="EMBL" id="JANEYF010004058">
    <property type="protein sequence ID" value="KAJ8932321.1"/>
    <property type="molecule type" value="Genomic_DNA"/>
</dbReference>
<feature type="transmembrane region" description="Helical" evidence="1">
    <location>
        <begin position="131"/>
        <end position="149"/>
    </location>
</feature>
<proteinExistence type="predicted"/>
<organism evidence="2 3">
    <name type="scientific">Rhamnusium bicolor</name>
    <dbReference type="NCBI Taxonomy" id="1586634"/>
    <lineage>
        <taxon>Eukaryota</taxon>
        <taxon>Metazoa</taxon>
        <taxon>Ecdysozoa</taxon>
        <taxon>Arthropoda</taxon>
        <taxon>Hexapoda</taxon>
        <taxon>Insecta</taxon>
        <taxon>Pterygota</taxon>
        <taxon>Neoptera</taxon>
        <taxon>Endopterygota</taxon>
        <taxon>Coleoptera</taxon>
        <taxon>Polyphaga</taxon>
        <taxon>Cucujiformia</taxon>
        <taxon>Chrysomeloidea</taxon>
        <taxon>Cerambycidae</taxon>
        <taxon>Lepturinae</taxon>
        <taxon>Rhagiini</taxon>
        <taxon>Rhamnusium</taxon>
    </lineage>
</organism>
<gene>
    <name evidence="2" type="ORF">NQ314_014758</name>
</gene>
<keyword evidence="3" id="KW-1185">Reference proteome</keyword>
<dbReference type="AlphaFoldDB" id="A0AAV8X2Y2"/>
<protein>
    <submittedName>
        <fullName evidence="2">Uncharacterized protein</fullName>
    </submittedName>
</protein>
<name>A0AAV8X2Y2_9CUCU</name>
<evidence type="ECO:0000256" key="1">
    <source>
        <dbReference type="SAM" id="Phobius"/>
    </source>
</evidence>
<keyword evidence="1" id="KW-0812">Transmembrane</keyword>
<keyword evidence="1" id="KW-0472">Membrane</keyword>